<accession>A0A915BIL0</accession>
<sequence>MRLHIVYRILFHYCAQVNMLTYCSACHLRIRCDLFIVVTYWWMSFKIQCILSNSSLSRVIKGFIDRCILCVGTHLTISCFLLLMP</sequence>
<dbReference type="WBParaSite" id="PgR042_g028_t03">
    <property type="protein sequence ID" value="PgR042_g028_t03"/>
    <property type="gene ID" value="PgR042_g028"/>
</dbReference>
<protein>
    <submittedName>
        <fullName evidence="2">Uncharacterized protein</fullName>
    </submittedName>
</protein>
<keyword evidence="1" id="KW-1185">Reference proteome</keyword>
<dbReference type="Proteomes" id="UP000887569">
    <property type="component" value="Unplaced"/>
</dbReference>
<evidence type="ECO:0000313" key="2">
    <source>
        <dbReference type="WBParaSite" id="PgR042_g028_t03"/>
    </source>
</evidence>
<reference evidence="2" key="1">
    <citation type="submission" date="2022-11" db="UniProtKB">
        <authorList>
            <consortium name="WormBaseParasite"/>
        </authorList>
    </citation>
    <scope>IDENTIFICATION</scope>
</reference>
<name>A0A915BIL0_PARUN</name>
<dbReference type="AlphaFoldDB" id="A0A915BIL0"/>
<proteinExistence type="predicted"/>
<evidence type="ECO:0000313" key="1">
    <source>
        <dbReference type="Proteomes" id="UP000887569"/>
    </source>
</evidence>
<organism evidence="1 2">
    <name type="scientific">Parascaris univalens</name>
    <name type="common">Nematode worm</name>
    <dbReference type="NCBI Taxonomy" id="6257"/>
    <lineage>
        <taxon>Eukaryota</taxon>
        <taxon>Metazoa</taxon>
        <taxon>Ecdysozoa</taxon>
        <taxon>Nematoda</taxon>
        <taxon>Chromadorea</taxon>
        <taxon>Rhabditida</taxon>
        <taxon>Spirurina</taxon>
        <taxon>Ascaridomorpha</taxon>
        <taxon>Ascaridoidea</taxon>
        <taxon>Ascarididae</taxon>
        <taxon>Parascaris</taxon>
    </lineage>
</organism>